<feature type="compositionally biased region" description="Polar residues" evidence="1">
    <location>
        <begin position="34"/>
        <end position="43"/>
    </location>
</feature>
<feature type="region of interest" description="Disordered" evidence="1">
    <location>
        <begin position="23"/>
        <end position="43"/>
    </location>
</feature>
<sequence length="293" mass="32124">MKQVVFAVLLLAVASLTGCLTDNTSVDEKESTDEGTSNIEPVGENNLTNLEKRISELEKEVDNLEKNLVELRKDLDNKLSSDGTVNSIPLARIDFPETDTSITCADDSFELIGTGYDSDGIVWAYEWASDIDGVISDKNNVSNPTLTAGNHVITFRTMDDNGAWSEPESFNLEMMNYLCPTGSMIAYEDGSGEWTVQIVKINPLISINNVSWVLTDANNLFVIGGSVLELNSSSQGISFDDMDNSERISPGDKFILKPGEGNLSDFSSLQDYGFSIKYKPTEEFIGYTITLTS</sequence>
<name>A0A1J5TXZ2_9ARCH</name>
<evidence type="ECO:0000256" key="1">
    <source>
        <dbReference type="SAM" id="MobiDB-lite"/>
    </source>
</evidence>
<protein>
    <recommendedName>
        <fullName evidence="4">PKD/Chitinase domain-containing protein</fullName>
    </recommendedName>
</protein>
<proteinExistence type="predicted"/>
<comment type="caution">
    <text evidence="2">The sequence shown here is derived from an EMBL/GenBank/DDBJ whole genome shotgun (WGS) entry which is preliminary data.</text>
</comment>
<dbReference type="Proteomes" id="UP000183375">
    <property type="component" value="Unassembled WGS sequence"/>
</dbReference>
<dbReference type="AlphaFoldDB" id="A0A1J5TXZ2"/>
<dbReference type="PROSITE" id="PS51257">
    <property type="entry name" value="PROKAR_LIPOPROTEIN"/>
    <property type="match status" value="1"/>
</dbReference>
<evidence type="ECO:0000313" key="3">
    <source>
        <dbReference type="Proteomes" id="UP000183375"/>
    </source>
</evidence>
<evidence type="ECO:0008006" key="4">
    <source>
        <dbReference type="Google" id="ProtNLM"/>
    </source>
</evidence>
<reference evidence="2 3" key="1">
    <citation type="submission" date="2016-08" db="EMBL/GenBank/DDBJ databases">
        <title>New Insights into Marine Group III Euryarchaeota, from dark to light.</title>
        <authorList>
            <person name="Haro-Moreno J.M."/>
            <person name="Rodriguez-Valera F."/>
            <person name="Lopez-Garcia P."/>
            <person name="Moreira D."/>
            <person name="Martin-Cuadrado A.B."/>
        </authorList>
    </citation>
    <scope>NUCLEOTIDE SEQUENCE [LARGE SCALE GENOMIC DNA]</scope>
    <source>
        <strain evidence="2">CG-Epi4</strain>
    </source>
</reference>
<accession>A0A1J5TXZ2</accession>
<gene>
    <name evidence="2" type="ORF">BEU01_00535</name>
</gene>
<dbReference type="Gene3D" id="2.60.40.10">
    <property type="entry name" value="Immunoglobulins"/>
    <property type="match status" value="1"/>
</dbReference>
<evidence type="ECO:0000313" key="2">
    <source>
        <dbReference type="EMBL" id="OIR21128.1"/>
    </source>
</evidence>
<dbReference type="InterPro" id="IPR013783">
    <property type="entry name" value="Ig-like_fold"/>
</dbReference>
<organism evidence="2 3">
    <name type="scientific">Marine Group III euryarchaeote CG-Epi4</name>
    <dbReference type="NCBI Taxonomy" id="1888998"/>
    <lineage>
        <taxon>Archaea</taxon>
        <taxon>Methanobacteriati</taxon>
        <taxon>Thermoplasmatota</taxon>
        <taxon>Thermoplasmata</taxon>
        <taxon>Candidatus Thermoprofundales</taxon>
    </lineage>
</organism>
<dbReference type="EMBL" id="MIYX01000012">
    <property type="protein sequence ID" value="OIR21128.1"/>
    <property type="molecule type" value="Genomic_DNA"/>
</dbReference>